<dbReference type="AlphaFoldDB" id="A0A1Y5FFN2"/>
<dbReference type="NCBIfam" id="TIGR02290">
    <property type="entry name" value="M3_fam_3"/>
    <property type="match status" value="1"/>
</dbReference>
<dbReference type="Pfam" id="PF08439">
    <property type="entry name" value="Peptidase_M3_N"/>
    <property type="match status" value="1"/>
</dbReference>
<dbReference type="GO" id="GO:0004181">
    <property type="term" value="F:metallocarboxypeptidase activity"/>
    <property type="evidence" value="ECO:0007669"/>
    <property type="project" value="InterPro"/>
</dbReference>
<evidence type="ECO:0008006" key="11">
    <source>
        <dbReference type="Google" id="ProtNLM"/>
    </source>
</evidence>
<dbReference type="PANTHER" id="PTHR34217">
    <property type="entry name" value="METAL-DEPENDENT CARBOXYPEPTIDASE"/>
    <property type="match status" value="1"/>
</dbReference>
<comment type="similarity">
    <text evidence="6">Belongs to the peptidase M3 family.</text>
</comment>
<organism evidence="9 10">
    <name type="scientific">Halobacteriovorax marinus</name>
    <dbReference type="NCBI Taxonomy" id="97084"/>
    <lineage>
        <taxon>Bacteria</taxon>
        <taxon>Pseudomonadati</taxon>
        <taxon>Bdellovibrionota</taxon>
        <taxon>Bacteriovoracia</taxon>
        <taxon>Bacteriovoracales</taxon>
        <taxon>Halobacteriovoraceae</taxon>
        <taxon>Halobacteriovorax</taxon>
    </lineage>
</organism>
<dbReference type="GO" id="GO:0004222">
    <property type="term" value="F:metalloendopeptidase activity"/>
    <property type="evidence" value="ECO:0007669"/>
    <property type="project" value="InterPro"/>
</dbReference>
<evidence type="ECO:0000256" key="5">
    <source>
        <dbReference type="ARBA" id="ARBA00023049"/>
    </source>
</evidence>
<keyword evidence="2 6" id="KW-0479">Metal-binding</keyword>
<evidence type="ECO:0000256" key="2">
    <source>
        <dbReference type="ARBA" id="ARBA00022723"/>
    </source>
</evidence>
<dbReference type="GO" id="GO:0006508">
    <property type="term" value="P:proteolysis"/>
    <property type="evidence" value="ECO:0007669"/>
    <property type="project" value="UniProtKB-KW"/>
</dbReference>
<sequence>MNVIEDTTVWDNSNIYSSIEDTKITKDIELINGMLLGQEENSKNLTSALSRWESLDIEQKKSLITIAQDMTSVSLKMLIPFYTLNTFISTTISVDSSNDIAKTLRSKLGKLGAEMSKKYSSLDVFLTRLDDDLIESFFNEELECKRFKISLLRELKDHTLDVSRESLFQGLSTDGLHAWGKLYTDICGKLTCEIDGSNVSYADAASLTRGSDAKKREQAYRAIQKSWSVHEESAAAILNAINGWRLEENSVRSDITELHYLDVSCKQSRITRETLNSLMSSTFEKRSIGQRAIKTMAKLTGKDKLGPWDLLAPAPSKTEKKISFKEAIDTIEKAFNRLSPEMGAFARMMYEKNWIDAKPSKYRSPGAYCTGFASVREPRVFMTYNGSIGEMVTLAHEIGHAYHNWVMRDLPFMETHYSMTLAETASIFAETLVREYLFETLESDEDKLDIAWQNGESAAAMLCNIPARFEFEKSLVEKRKGQTLTPDELKGLMSGAWKTWYDDSISEYDEMFWASKLHFSISGFGFYNYPYLFGYLFSLGILSQREALGDKFNEAYINLLRDTGKMKAEELVLKHLGKDITKAEFWMDSLKLVERQVEVFESLS</sequence>
<comment type="caution">
    <text evidence="9">The sequence shown here is derived from an EMBL/GenBank/DDBJ whole genome shotgun (WGS) entry which is preliminary data.</text>
</comment>
<dbReference type="InterPro" id="IPR013647">
    <property type="entry name" value="OligopepF_N_dom"/>
</dbReference>
<dbReference type="InterPro" id="IPR001333">
    <property type="entry name" value="Peptidase_M32_Taq"/>
</dbReference>
<evidence type="ECO:0000259" key="7">
    <source>
        <dbReference type="Pfam" id="PF01432"/>
    </source>
</evidence>
<comment type="cofactor">
    <cofactor evidence="6">
        <name>Zn(2+)</name>
        <dbReference type="ChEBI" id="CHEBI:29105"/>
    </cofactor>
    <text evidence="6">Binds 1 zinc ion.</text>
</comment>
<dbReference type="InterPro" id="IPR042088">
    <property type="entry name" value="OligoPept_F_C"/>
</dbReference>
<reference evidence="10" key="1">
    <citation type="journal article" date="2017" name="Proc. Natl. Acad. Sci. U.S.A.">
        <title>Simulation of Deepwater Horizon oil plume reveals substrate specialization within a complex community of hydrocarbon-degraders.</title>
        <authorList>
            <person name="Hu P."/>
            <person name="Dubinsky E.A."/>
            <person name="Probst A.J."/>
            <person name="Wang J."/>
            <person name="Sieber C.M.K."/>
            <person name="Tom L.M."/>
            <person name="Gardinali P."/>
            <person name="Banfield J.F."/>
            <person name="Atlas R.M."/>
            <person name="Andersen G.L."/>
        </authorList>
    </citation>
    <scope>NUCLEOTIDE SEQUENCE [LARGE SCALE GENOMIC DNA]</scope>
</reference>
<name>A0A1Y5FFN2_9BACT</name>
<dbReference type="InterPro" id="IPR034006">
    <property type="entry name" value="M3B_PepF_2"/>
</dbReference>
<keyword evidence="5 6" id="KW-0482">Metalloprotease</keyword>
<dbReference type="SUPFAM" id="SSF55486">
    <property type="entry name" value="Metalloproteases ('zincins'), catalytic domain"/>
    <property type="match status" value="1"/>
</dbReference>
<dbReference type="InterPro" id="IPR001567">
    <property type="entry name" value="Pept_M3A_M3B_dom"/>
</dbReference>
<dbReference type="Gene3D" id="1.10.1370.20">
    <property type="entry name" value="Oligoendopeptidase f, C-terminal domain"/>
    <property type="match status" value="1"/>
</dbReference>
<keyword evidence="1 6" id="KW-0645">Protease</keyword>
<evidence type="ECO:0000256" key="4">
    <source>
        <dbReference type="ARBA" id="ARBA00022833"/>
    </source>
</evidence>
<dbReference type="EMBL" id="MAAO01000004">
    <property type="protein sequence ID" value="OUR98512.1"/>
    <property type="molecule type" value="Genomic_DNA"/>
</dbReference>
<evidence type="ECO:0000256" key="6">
    <source>
        <dbReference type="RuleBase" id="RU003435"/>
    </source>
</evidence>
<protein>
    <recommendedName>
        <fullName evidence="11">Peptidase</fullName>
    </recommendedName>
</protein>
<feature type="domain" description="Oligopeptidase F N-terminal" evidence="8">
    <location>
        <begin position="126"/>
        <end position="188"/>
    </location>
</feature>
<keyword evidence="3 6" id="KW-0378">Hydrolase</keyword>
<dbReference type="Proteomes" id="UP000196531">
    <property type="component" value="Unassembled WGS sequence"/>
</dbReference>
<evidence type="ECO:0000259" key="8">
    <source>
        <dbReference type="Pfam" id="PF08439"/>
    </source>
</evidence>
<dbReference type="CDD" id="cd09607">
    <property type="entry name" value="M3B_PepF"/>
    <property type="match status" value="1"/>
</dbReference>
<evidence type="ECO:0000313" key="9">
    <source>
        <dbReference type="EMBL" id="OUR98512.1"/>
    </source>
</evidence>
<evidence type="ECO:0000256" key="1">
    <source>
        <dbReference type="ARBA" id="ARBA00022670"/>
    </source>
</evidence>
<dbReference type="InterPro" id="IPR011977">
    <property type="entry name" value="Pept_M3B_clade3"/>
</dbReference>
<dbReference type="Gene3D" id="1.20.140.70">
    <property type="entry name" value="Oligopeptidase f, N-terminal domain"/>
    <property type="match status" value="1"/>
</dbReference>
<gene>
    <name evidence="9" type="ORF">A9Q84_03625</name>
</gene>
<keyword evidence="4 6" id="KW-0862">Zinc</keyword>
<accession>A0A1Y5FFN2</accession>
<feature type="domain" description="Peptidase M3A/M3B catalytic" evidence="7">
    <location>
        <begin position="208"/>
        <end position="591"/>
    </location>
</feature>
<dbReference type="Pfam" id="PF01432">
    <property type="entry name" value="Peptidase_M3"/>
    <property type="match status" value="1"/>
</dbReference>
<evidence type="ECO:0000313" key="10">
    <source>
        <dbReference type="Proteomes" id="UP000196531"/>
    </source>
</evidence>
<evidence type="ECO:0000256" key="3">
    <source>
        <dbReference type="ARBA" id="ARBA00022801"/>
    </source>
</evidence>
<dbReference type="PANTHER" id="PTHR34217:SF1">
    <property type="entry name" value="CARBOXYPEPTIDASE 1"/>
    <property type="match status" value="1"/>
</dbReference>
<dbReference type="GO" id="GO:0046872">
    <property type="term" value="F:metal ion binding"/>
    <property type="evidence" value="ECO:0007669"/>
    <property type="project" value="UniProtKB-UniRule"/>
</dbReference>
<proteinExistence type="inferred from homology"/>